<feature type="region of interest" description="Disordered" evidence="1">
    <location>
        <begin position="1"/>
        <end position="22"/>
    </location>
</feature>
<evidence type="ECO:0000313" key="2">
    <source>
        <dbReference type="EMBL" id="KAG8554989.1"/>
    </source>
</evidence>
<dbReference type="AlphaFoldDB" id="A0AAV7A0W5"/>
<name>A0AAV7A0W5_ENGPU</name>
<evidence type="ECO:0000256" key="1">
    <source>
        <dbReference type="SAM" id="MobiDB-lite"/>
    </source>
</evidence>
<organism evidence="2 3">
    <name type="scientific">Engystomops pustulosus</name>
    <name type="common">Tungara frog</name>
    <name type="synonym">Physalaemus pustulosus</name>
    <dbReference type="NCBI Taxonomy" id="76066"/>
    <lineage>
        <taxon>Eukaryota</taxon>
        <taxon>Metazoa</taxon>
        <taxon>Chordata</taxon>
        <taxon>Craniata</taxon>
        <taxon>Vertebrata</taxon>
        <taxon>Euteleostomi</taxon>
        <taxon>Amphibia</taxon>
        <taxon>Batrachia</taxon>
        <taxon>Anura</taxon>
        <taxon>Neobatrachia</taxon>
        <taxon>Hyloidea</taxon>
        <taxon>Leptodactylidae</taxon>
        <taxon>Leiuperinae</taxon>
        <taxon>Engystomops</taxon>
    </lineage>
</organism>
<dbReference type="Proteomes" id="UP000824782">
    <property type="component" value="Unassembled WGS sequence"/>
</dbReference>
<reference evidence="2" key="1">
    <citation type="thesis" date="2020" institute="ProQuest LLC" country="789 East Eisenhower Parkway, Ann Arbor, MI, USA">
        <title>Comparative Genomics and Chromosome Evolution.</title>
        <authorList>
            <person name="Mudd A.B."/>
        </authorList>
    </citation>
    <scope>NUCLEOTIDE SEQUENCE</scope>
    <source>
        <strain evidence="2">237g6f4</strain>
        <tissue evidence="2">Blood</tissue>
    </source>
</reference>
<comment type="caution">
    <text evidence="2">The sequence shown here is derived from an EMBL/GenBank/DDBJ whole genome shotgun (WGS) entry which is preliminary data.</text>
</comment>
<proteinExistence type="predicted"/>
<gene>
    <name evidence="2" type="ORF">GDO81_003965</name>
</gene>
<protein>
    <submittedName>
        <fullName evidence="2">Uncharacterized protein</fullName>
    </submittedName>
</protein>
<dbReference type="EMBL" id="WNYA01000010">
    <property type="protein sequence ID" value="KAG8554989.1"/>
    <property type="molecule type" value="Genomic_DNA"/>
</dbReference>
<feature type="compositionally biased region" description="Basic and acidic residues" evidence="1">
    <location>
        <begin position="1"/>
        <end position="11"/>
    </location>
</feature>
<accession>A0AAV7A0W5</accession>
<sequence>MTARSFTDRNIRSPGYSRSRCQIRPAPRRSDLLLQESSCHRLKYRNSLYHAGGCCATQESAEDQYLASGTNTAGVSGDPLKGKLYFYLTNHHLPGFTYIRRNTSHESGD</sequence>
<evidence type="ECO:0000313" key="3">
    <source>
        <dbReference type="Proteomes" id="UP000824782"/>
    </source>
</evidence>
<keyword evidence="3" id="KW-1185">Reference proteome</keyword>